<reference evidence="1" key="1">
    <citation type="submission" date="2017-05" db="UniProtKB">
        <authorList>
            <consortium name="EnsemblMetazoa"/>
        </authorList>
    </citation>
    <scope>IDENTIFICATION</scope>
</reference>
<dbReference type="EnsemblMetazoa" id="Aqu2.1.43226_001">
    <property type="protein sequence ID" value="Aqu2.1.43226_001"/>
    <property type="gene ID" value="Aqu2.1.43226"/>
</dbReference>
<dbReference type="InterPro" id="IPR051703">
    <property type="entry name" value="NF-kappa-B_Signaling_Reg"/>
</dbReference>
<dbReference type="InterPro" id="IPR011335">
    <property type="entry name" value="Restrct_endonuc-II-like"/>
</dbReference>
<evidence type="ECO:0000313" key="1">
    <source>
        <dbReference type="EnsemblMetazoa" id="Aqu2.1.43226_001"/>
    </source>
</evidence>
<dbReference type="Gene3D" id="3.90.320.10">
    <property type="match status" value="1"/>
</dbReference>
<proteinExistence type="predicted"/>
<dbReference type="InterPro" id="IPR011604">
    <property type="entry name" value="PDDEXK-like_dom_sf"/>
</dbReference>
<name>A0A1X7VS71_AMPQE</name>
<dbReference type="SUPFAM" id="SSF52980">
    <property type="entry name" value="Restriction endonuclease-like"/>
    <property type="match status" value="1"/>
</dbReference>
<sequence length="95" mass="10711">DSCFACSPDGLVDYIDTDGHQHSGLVKYNCPFTLADQKLSPIEGCSNSVFCSNLFDNTTILKTSYPYYHQVQGDMEITGRQWCDFVIWTPSRMSV</sequence>
<protein>
    <submittedName>
        <fullName evidence="1">Uncharacterized protein</fullName>
    </submittedName>
</protein>
<organism evidence="1">
    <name type="scientific">Amphimedon queenslandica</name>
    <name type="common">Sponge</name>
    <dbReference type="NCBI Taxonomy" id="400682"/>
    <lineage>
        <taxon>Eukaryota</taxon>
        <taxon>Metazoa</taxon>
        <taxon>Porifera</taxon>
        <taxon>Demospongiae</taxon>
        <taxon>Heteroscleromorpha</taxon>
        <taxon>Haplosclerida</taxon>
        <taxon>Niphatidae</taxon>
        <taxon>Amphimedon</taxon>
    </lineage>
</organism>
<accession>A0A1X7VS71</accession>
<dbReference type="AlphaFoldDB" id="A0A1X7VS71"/>
<dbReference type="PANTHER" id="PTHR46609">
    <property type="entry name" value="EXONUCLEASE, PHAGE-TYPE/RECB, C-TERMINAL DOMAIN-CONTAINING PROTEIN"/>
    <property type="match status" value="1"/>
</dbReference>
<dbReference type="PANTHER" id="PTHR46609:SF8">
    <property type="entry name" value="YQAJ VIRAL RECOMBINASE DOMAIN-CONTAINING PROTEIN"/>
    <property type="match status" value="1"/>
</dbReference>
<dbReference type="GO" id="GO:0006281">
    <property type="term" value="P:DNA repair"/>
    <property type="evidence" value="ECO:0007669"/>
    <property type="project" value="UniProtKB-ARBA"/>
</dbReference>
<dbReference type="InParanoid" id="A0A1X7VS71"/>